<protein>
    <recommendedName>
        <fullName evidence="3">glutamine--fructose-6-phosphate transaminase (isomerizing)</fullName>
        <ecNumber evidence="3">2.6.1.16</ecNumber>
    </recommendedName>
</protein>
<dbReference type="Pfam" id="PF13522">
    <property type="entry name" value="GATase_6"/>
    <property type="match status" value="1"/>
</dbReference>
<evidence type="ECO:0000256" key="7">
    <source>
        <dbReference type="ARBA" id="ARBA00022962"/>
    </source>
</evidence>
<evidence type="ECO:0000256" key="3">
    <source>
        <dbReference type="ARBA" id="ARBA00012916"/>
    </source>
</evidence>
<dbReference type="InterPro" id="IPR035490">
    <property type="entry name" value="GlmS/FrlB_SIS"/>
</dbReference>
<evidence type="ECO:0000256" key="2">
    <source>
        <dbReference type="ARBA" id="ARBA00004775"/>
    </source>
</evidence>
<dbReference type="OrthoDB" id="15235at2759"/>
<dbReference type="GO" id="GO:0006002">
    <property type="term" value="P:fructose 6-phosphate metabolic process"/>
    <property type="evidence" value="ECO:0007669"/>
    <property type="project" value="TreeGrafter"/>
</dbReference>
<dbReference type="NCBIfam" id="NF001484">
    <property type="entry name" value="PRK00331.1"/>
    <property type="match status" value="1"/>
</dbReference>
<feature type="domain" description="Glutamine amidotransferase type-2" evidence="8">
    <location>
        <begin position="2"/>
        <end position="274"/>
    </location>
</feature>
<dbReference type="InterPro" id="IPR029055">
    <property type="entry name" value="Ntn_hydrolases_N"/>
</dbReference>
<dbReference type="GO" id="GO:0097367">
    <property type="term" value="F:carbohydrate derivative binding"/>
    <property type="evidence" value="ECO:0007669"/>
    <property type="project" value="InterPro"/>
</dbReference>
<dbReference type="SUPFAM" id="SSF56235">
    <property type="entry name" value="N-terminal nucleophile aminohydrolases (Ntn hydrolases)"/>
    <property type="match status" value="1"/>
</dbReference>
<keyword evidence="7" id="KW-0315">Glutamine amidotransferase</keyword>
<dbReference type="Gene3D" id="3.40.50.10490">
    <property type="entry name" value="Glucose-6-phosphate isomerase like protein, domain 1"/>
    <property type="match status" value="2"/>
</dbReference>
<dbReference type="GO" id="GO:0006487">
    <property type="term" value="P:protein N-linked glycosylation"/>
    <property type="evidence" value="ECO:0007669"/>
    <property type="project" value="TreeGrafter"/>
</dbReference>
<reference evidence="10 11" key="1">
    <citation type="submission" date="2021-02" db="EMBL/GenBank/DDBJ databases">
        <title>Porcisia hertigi Genome sequencing and assembly.</title>
        <authorList>
            <person name="Almutairi H."/>
            <person name="Gatherer D."/>
        </authorList>
    </citation>
    <scope>NUCLEOTIDE SEQUENCE [LARGE SCALE GENOMIC DNA]</scope>
    <source>
        <strain evidence="10 11">C119</strain>
    </source>
</reference>
<dbReference type="EMBL" id="JAFJZO010000006">
    <property type="protein sequence ID" value="KAG5511221.1"/>
    <property type="molecule type" value="Genomic_DNA"/>
</dbReference>
<dbReference type="PANTHER" id="PTHR10937:SF0">
    <property type="entry name" value="GLUTAMINE--FRUCTOSE-6-PHOSPHATE TRANSAMINASE (ISOMERIZING)"/>
    <property type="match status" value="1"/>
</dbReference>
<evidence type="ECO:0000313" key="10">
    <source>
        <dbReference type="EMBL" id="KAG5511221.1"/>
    </source>
</evidence>
<dbReference type="Gene3D" id="3.60.20.10">
    <property type="entry name" value="Glutamine Phosphoribosylpyrophosphate, subunit 1, domain 1"/>
    <property type="match status" value="1"/>
</dbReference>
<keyword evidence="5" id="KW-0808">Transferase</keyword>
<evidence type="ECO:0000256" key="5">
    <source>
        <dbReference type="ARBA" id="ARBA00022679"/>
    </source>
</evidence>
<dbReference type="AlphaFoldDB" id="A0A836LKM6"/>
<feature type="domain" description="SIS" evidence="9">
    <location>
        <begin position="519"/>
        <end position="660"/>
    </location>
</feature>
<dbReference type="FunFam" id="3.40.50.10490:FF:000001">
    <property type="entry name" value="Glutamine--fructose-6-phosphate aminotransferase [isomerizing]"/>
    <property type="match status" value="1"/>
</dbReference>
<dbReference type="InterPro" id="IPR046348">
    <property type="entry name" value="SIS_dom_sf"/>
</dbReference>
<dbReference type="EC" id="2.6.1.16" evidence="3"/>
<organism evidence="10 11">
    <name type="scientific">Porcisia hertigi</name>
    <dbReference type="NCBI Taxonomy" id="2761500"/>
    <lineage>
        <taxon>Eukaryota</taxon>
        <taxon>Discoba</taxon>
        <taxon>Euglenozoa</taxon>
        <taxon>Kinetoplastea</taxon>
        <taxon>Metakinetoplastina</taxon>
        <taxon>Trypanosomatida</taxon>
        <taxon>Trypanosomatidae</taxon>
        <taxon>Leishmaniinae</taxon>
        <taxon>Porcisia</taxon>
    </lineage>
</organism>
<dbReference type="InterPro" id="IPR035466">
    <property type="entry name" value="GlmS/AgaS_SIS"/>
</dbReference>
<dbReference type="InterPro" id="IPR001347">
    <property type="entry name" value="SIS_dom"/>
</dbReference>
<dbReference type="SUPFAM" id="SSF53697">
    <property type="entry name" value="SIS domain"/>
    <property type="match status" value="1"/>
</dbReference>
<evidence type="ECO:0000256" key="6">
    <source>
        <dbReference type="ARBA" id="ARBA00022737"/>
    </source>
</evidence>
<proteinExistence type="predicted"/>
<dbReference type="InterPro" id="IPR017932">
    <property type="entry name" value="GATase_2_dom"/>
</dbReference>
<keyword evidence="6" id="KW-0677">Repeat</keyword>
<dbReference type="GeneID" id="94293181"/>
<dbReference type="CDD" id="cd00714">
    <property type="entry name" value="GFAT"/>
    <property type="match status" value="1"/>
</dbReference>
<dbReference type="GO" id="GO:0004360">
    <property type="term" value="F:glutamine-fructose-6-phosphate transaminase (isomerizing) activity"/>
    <property type="evidence" value="ECO:0007669"/>
    <property type="project" value="UniProtKB-EC"/>
</dbReference>
<evidence type="ECO:0000259" key="9">
    <source>
        <dbReference type="PROSITE" id="PS51464"/>
    </source>
</evidence>
<dbReference type="GO" id="GO:0046349">
    <property type="term" value="P:amino sugar biosynthetic process"/>
    <property type="evidence" value="ECO:0007669"/>
    <property type="project" value="UniProtKB-ARBA"/>
</dbReference>
<dbReference type="PROSITE" id="PS51464">
    <property type="entry name" value="SIS"/>
    <property type="match status" value="2"/>
</dbReference>
<dbReference type="KEGG" id="phet:94293181"/>
<evidence type="ECO:0000256" key="1">
    <source>
        <dbReference type="ARBA" id="ARBA00001031"/>
    </source>
</evidence>
<comment type="catalytic activity">
    <reaction evidence="1">
        <text>D-fructose 6-phosphate + L-glutamine = D-glucosamine 6-phosphate + L-glutamate</text>
        <dbReference type="Rhea" id="RHEA:13237"/>
        <dbReference type="ChEBI" id="CHEBI:29985"/>
        <dbReference type="ChEBI" id="CHEBI:58359"/>
        <dbReference type="ChEBI" id="CHEBI:58725"/>
        <dbReference type="ChEBI" id="CHEBI:61527"/>
        <dbReference type="EC" id="2.6.1.16"/>
    </reaction>
</comment>
<keyword evidence="11" id="KW-1185">Reference proteome</keyword>
<feature type="domain" description="SIS" evidence="9">
    <location>
        <begin position="347"/>
        <end position="487"/>
    </location>
</feature>
<dbReference type="FunFam" id="3.60.20.10:FF:000052">
    <property type="entry name" value="Glutamine--fructose-6-phosphate aminotransferase [isomerizing] 2"/>
    <property type="match status" value="1"/>
</dbReference>
<accession>A0A836LKM6</accession>
<dbReference type="PROSITE" id="PS51278">
    <property type="entry name" value="GATASE_TYPE_2"/>
    <property type="match status" value="1"/>
</dbReference>
<dbReference type="FunFam" id="3.40.50.10490:FF:000002">
    <property type="entry name" value="Glutamine--fructose-6-phosphate aminotransferase [isomerizing]"/>
    <property type="match status" value="1"/>
</dbReference>
<sequence>MCGILGYANHNVPRTVEEILEVLIRGIQKVEYRGYDSAGLSIDSDIGIGNHDSDADNTPAPRPCVVHSVGNIDQLRKKVFSEATAAVLPRMDAKTSSHVGIAHTRWATHGGVCESNCHPQQSNNGEFTIVHNGIVTNYAALKEFLKEEGYTFHSDTDTEAICVLSEYLYTRRGIHNFVDLMLELSRLVEGAYALLIKSIYFPGQLVASRKGSPLMVGVRQTDRDGNVIKLYTYDSPDPSKPLEVFFASDSNSFAEHTRNVVYLEDNDVVHYRDGALRFYSAADRRDSIVTREVQHLETKLESFSKGTYEHFMLKEIYEQAESVRSTMRGRIDLNTGTVRLGGFTPKNIRAILTSRRILFISCGTSLNSCIAVRPLFEELVALPISIENASDFVDRKPRIQRDDACFFVSQSGETADTLMALKICSESGAVCVGITNVVDSSISRLTDYGAHLNAGVEVGVASTKAYTSQVILMTLIALLLSADSVGLQERRMEIVRGLGEISEKISAALKSTHEPVKALAARLKESRSIITLGRGYDLATAMEAALKVKELSYVHTEGINSGELKHGPLALIDETVPVLAMCVKDEHFDRSKSAVQQVNARNGAIIAFATEVDPELKAAAREIIVVPKTVDCLQCVVNIIPFQLLAYYMALLRGNNVDCPRNLAKSVTVQ</sequence>
<dbReference type="Proteomes" id="UP000674318">
    <property type="component" value="Chromosome 6"/>
</dbReference>
<keyword evidence="4" id="KW-0032">Aminotransferase</keyword>
<gene>
    <name evidence="10" type="ORF">JKF63_07163</name>
</gene>
<dbReference type="Pfam" id="PF01380">
    <property type="entry name" value="SIS"/>
    <property type="match status" value="2"/>
</dbReference>
<dbReference type="CDD" id="cd05008">
    <property type="entry name" value="SIS_GlmS_GlmD_1"/>
    <property type="match status" value="1"/>
</dbReference>
<dbReference type="RefSeq" id="XP_067759542.1">
    <property type="nucleotide sequence ID" value="XM_067903104.1"/>
</dbReference>
<dbReference type="CDD" id="cd05009">
    <property type="entry name" value="SIS_GlmS_GlmD_2"/>
    <property type="match status" value="1"/>
</dbReference>
<name>A0A836LKM6_9TRYP</name>
<comment type="caution">
    <text evidence="10">The sequence shown here is derived from an EMBL/GenBank/DDBJ whole genome shotgun (WGS) entry which is preliminary data.</text>
</comment>
<dbReference type="InterPro" id="IPR047084">
    <property type="entry name" value="GFAT_N"/>
</dbReference>
<evidence type="ECO:0000259" key="8">
    <source>
        <dbReference type="PROSITE" id="PS51278"/>
    </source>
</evidence>
<dbReference type="GO" id="GO:0006047">
    <property type="term" value="P:UDP-N-acetylglucosamine metabolic process"/>
    <property type="evidence" value="ECO:0007669"/>
    <property type="project" value="TreeGrafter"/>
</dbReference>
<dbReference type="PANTHER" id="PTHR10937">
    <property type="entry name" value="GLUCOSAMINE--FRUCTOSE-6-PHOSPHATE AMINOTRANSFERASE, ISOMERIZING"/>
    <property type="match status" value="1"/>
</dbReference>
<evidence type="ECO:0000256" key="4">
    <source>
        <dbReference type="ARBA" id="ARBA00022576"/>
    </source>
</evidence>
<comment type="pathway">
    <text evidence="2">Nucleotide-sugar biosynthesis; UDP-N-acetyl-alpha-D-glucosamine biosynthesis; alpha-D-glucosamine 6-phosphate from D-fructose 6-phosphate: step 1/1.</text>
</comment>
<evidence type="ECO:0000313" key="11">
    <source>
        <dbReference type="Proteomes" id="UP000674318"/>
    </source>
</evidence>